<organism evidence="1">
    <name type="scientific">Porphyromonas phage phage017a_JCVISC001</name>
    <dbReference type="NCBI Taxonomy" id="3154107"/>
    <lineage>
        <taxon>Viruses</taxon>
        <taxon>Duplodnaviria</taxon>
        <taxon>Heunggongvirae</taxon>
        <taxon>Uroviricota</taxon>
        <taxon>Caudoviricetes</taxon>
        <taxon>Nixviridae</taxon>
        <taxon>Dewhirstvirus</taxon>
        <taxon>Dewhirstvirus pging00K</taxon>
    </lineage>
</organism>
<protein>
    <submittedName>
        <fullName evidence="1">Uncharacterized protein</fullName>
    </submittedName>
</protein>
<proteinExistence type="predicted"/>
<evidence type="ECO:0000313" key="1">
    <source>
        <dbReference type="EMBL" id="DBA55411.1"/>
    </source>
</evidence>
<sequence>MACRLSPMDRAINKHNYFLETYAVFKGCKPPLRDPDYVSPSGSEYWYGTNKKGEYVIRHSDHWCAKHNPSSYSALSWSQCRRVASCRWFLRASDRHTVNLSYREWFAGKAYFSSFKRVQTKDDWRRLDDRMKRGRRKK</sequence>
<name>A0AAT9JC86_9CAUD</name>
<reference evidence="1" key="2">
    <citation type="submission" date="2024-05" db="EMBL/GenBank/DDBJ databases">
        <authorList>
            <person name="Matrishin C.B."/>
            <person name="Kauffman K.M."/>
        </authorList>
    </citation>
    <scope>NUCLEOTIDE SEQUENCE</scope>
</reference>
<dbReference type="EMBL" id="BK068098">
    <property type="protein sequence ID" value="DBA55411.1"/>
    <property type="molecule type" value="Genomic_DNA"/>
</dbReference>
<accession>A0AAT9JC86</accession>
<reference evidence="1" key="1">
    <citation type="journal article" date="2023" name="Microbiome">
        <title>Phages are unrecognized players in the ecology of the oral pathogen Porphyromonas gingivalis.</title>
        <authorList>
            <person name="Matrishin C.B."/>
            <person name="Haase E.M."/>
            <person name="Dewhirst F.E."/>
            <person name="Mark Welch J.L."/>
            <person name="Miranda-Sanchez F."/>
            <person name="Chen T."/>
            <person name="MacFarland D.C."/>
            <person name="Kauffman K.M."/>
        </authorList>
    </citation>
    <scope>NUCLEOTIDE SEQUENCE</scope>
</reference>